<dbReference type="PANTHER" id="PTHR21666">
    <property type="entry name" value="PEPTIDASE-RELATED"/>
    <property type="match status" value="1"/>
</dbReference>
<feature type="compositionally biased region" description="Low complexity" evidence="1">
    <location>
        <begin position="31"/>
        <end position="44"/>
    </location>
</feature>
<gene>
    <name evidence="4" type="ORF">MMF94_18835</name>
</gene>
<evidence type="ECO:0000313" key="5">
    <source>
        <dbReference type="Proteomes" id="UP001299970"/>
    </source>
</evidence>
<evidence type="ECO:0000259" key="3">
    <source>
        <dbReference type="Pfam" id="PF01551"/>
    </source>
</evidence>
<feature type="signal peptide" evidence="2">
    <location>
        <begin position="1"/>
        <end position="21"/>
    </location>
</feature>
<dbReference type="EMBL" id="JAKXMK010000015">
    <property type="protein sequence ID" value="MCH6167748.1"/>
    <property type="molecule type" value="Genomic_DNA"/>
</dbReference>
<evidence type="ECO:0000256" key="2">
    <source>
        <dbReference type="SAM" id="SignalP"/>
    </source>
</evidence>
<feature type="region of interest" description="Disordered" evidence="1">
    <location>
        <begin position="26"/>
        <end position="48"/>
    </location>
</feature>
<evidence type="ECO:0000256" key="1">
    <source>
        <dbReference type="SAM" id="MobiDB-lite"/>
    </source>
</evidence>
<organism evidence="4 5">
    <name type="scientific">Pseudonocardia alaniniphila</name>
    <dbReference type="NCBI Taxonomy" id="75291"/>
    <lineage>
        <taxon>Bacteria</taxon>
        <taxon>Bacillati</taxon>
        <taxon>Actinomycetota</taxon>
        <taxon>Actinomycetes</taxon>
        <taxon>Pseudonocardiales</taxon>
        <taxon>Pseudonocardiaceae</taxon>
        <taxon>Pseudonocardia</taxon>
    </lineage>
</organism>
<reference evidence="4 5" key="1">
    <citation type="submission" date="2022-03" db="EMBL/GenBank/DDBJ databases">
        <title>Pseudonocardia alaer sp. nov., a novel actinomycete isolated from reed forest soil.</title>
        <authorList>
            <person name="Wang L."/>
        </authorList>
    </citation>
    <scope>NUCLEOTIDE SEQUENCE [LARGE SCALE GENOMIC DNA]</scope>
    <source>
        <strain evidence="4 5">Y-16303</strain>
    </source>
</reference>
<dbReference type="PANTHER" id="PTHR21666:SF270">
    <property type="entry name" value="MUREIN HYDROLASE ACTIVATOR ENVC"/>
    <property type="match status" value="1"/>
</dbReference>
<dbReference type="Gene3D" id="2.70.70.10">
    <property type="entry name" value="Glucose Permease (Domain IIA)"/>
    <property type="match status" value="1"/>
</dbReference>
<dbReference type="SUPFAM" id="SSF51261">
    <property type="entry name" value="Duplicated hybrid motif"/>
    <property type="match status" value="1"/>
</dbReference>
<dbReference type="InterPro" id="IPR011055">
    <property type="entry name" value="Dup_hybrid_motif"/>
</dbReference>
<dbReference type="RefSeq" id="WP_241038247.1">
    <property type="nucleotide sequence ID" value="NZ_BAAAJF010000019.1"/>
</dbReference>
<proteinExistence type="predicted"/>
<name>A0ABS9TGY2_9PSEU</name>
<dbReference type="CDD" id="cd12797">
    <property type="entry name" value="M23_peptidase"/>
    <property type="match status" value="1"/>
</dbReference>
<evidence type="ECO:0000313" key="4">
    <source>
        <dbReference type="EMBL" id="MCH6167748.1"/>
    </source>
</evidence>
<dbReference type="InterPro" id="IPR050570">
    <property type="entry name" value="Cell_wall_metabolism_enzyme"/>
</dbReference>
<dbReference type="PROSITE" id="PS51257">
    <property type="entry name" value="PROKAR_LIPOPROTEIN"/>
    <property type="match status" value="1"/>
</dbReference>
<sequence length="430" mass="44198">MTTAARACVAVLLAGVLTACAPTGTPPAPAPTSTAAPPTTRVPTLEPGTGATVLTPIAVSPVAEIAPVLGADDRVHLAYELAVTNPSSEEVHLRSVTVLEGTHGDSTLSTLDADALGRLFRPAGDSPGPSLRPGESGYLFVDATLAPDAPLPHLVRHQFAVATQPAQAPEDVGPRDADPAPPPMRDLEFTGVPVAVTGQPAVTLAPPLRGSGWVVGNGCCDTITSHRGAVLPINGTVHAAERFAVDLVQLDAQRRLYSGPPTDVTSYRYFGADVLSAADGMVVAAEDGMPEQTPGKRPDGVTVQTAAGNHVVVDLGGGRFALYAHLQPGSLRVRPGQQVRTGDVIGRLGNSGNTDAPHLHFHVMDGPSPLESNGLPFVLSRFTGEGVVSGEEALEETTPGVAPVIPVDAGRLAGPHRDQLPLNLQMVGFG</sequence>
<keyword evidence="5" id="KW-1185">Reference proteome</keyword>
<comment type="caution">
    <text evidence="4">The sequence shown here is derived from an EMBL/GenBank/DDBJ whole genome shotgun (WGS) entry which is preliminary data.</text>
</comment>
<dbReference type="InterPro" id="IPR016047">
    <property type="entry name" value="M23ase_b-sheet_dom"/>
</dbReference>
<accession>A0ABS9TGY2</accession>
<keyword evidence="2" id="KW-0732">Signal</keyword>
<feature type="chain" id="PRO_5045130204" evidence="2">
    <location>
        <begin position="22"/>
        <end position="430"/>
    </location>
</feature>
<protein>
    <submittedName>
        <fullName evidence="4">M23 family metallopeptidase</fullName>
    </submittedName>
</protein>
<dbReference type="Proteomes" id="UP001299970">
    <property type="component" value="Unassembled WGS sequence"/>
</dbReference>
<feature type="domain" description="M23ase beta-sheet core" evidence="3">
    <location>
        <begin position="271"/>
        <end position="366"/>
    </location>
</feature>
<dbReference type="Pfam" id="PF01551">
    <property type="entry name" value="Peptidase_M23"/>
    <property type="match status" value="1"/>
</dbReference>